<dbReference type="GO" id="GO:0016853">
    <property type="term" value="F:isomerase activity"/>
    <property type="evidence" value="ECO:0007669"/>
    <property type="project" value="UniProtKB-KW"/>
</dbReference>
<keyword evidence="3" id="KW-1185">Reference proteome</keyword>
<organism evidence="2 3">
    <name type="scientific">Candidatus Fervidibacter sacchari</name>
    <dbReference type="NCBI Taxonomy" id="1448929"/>
    <lineage>
        <taxon>Bacteria</taxon>
        <taxon>Candidatus Fervidibacterota</taxon>
        <taxon>Candidatus Fervidibacter</taxon>
    </lineage>
</organism>
<dbReference type="PANTHER" id="PTHR12110:SF41">
    <property type="entry name" value="INOSOSE DEHYDRATASE"/>
    <property type="match status" value="1"/>
</dbReference>
<dbReference type="Gene3D" id="3.20.20.150">
    <property type="entry name" value="Divalent-metal-dependent TIM barrel enzymes"/>
    <property type="match status" value="2"/>
</dbReference>
<dbReference type="EMBL" id="JANUCP010000009">
    <property type="protein sequence ID" value="MCS3921108.1"/>
    <property type="molecule type" value="Genomic_DNA"/>
</dbReference>
<dbReference type="InterPro" id="IPR036237">
    <property type="entry name" value="Xyl_isomerase-like_sf"/>
</dbReference>
<protein>
    <submittedName>
        <fullName evidence="2">Sugar phosphate isomerase/epimerase</fullName>
    </submittedName>
</protein>
<dbReference type="Proteomes" id="UP001204798">
    <property type="component" value="Unassembled WGS sequence"/>
</dbReference>
<feature type="domain" description="Xylose isomerase-like TIM barrel" evidence="1">
    <location>
        <begin position="305"/>
        <end position="517"/>
    </location>
</feature>
<proteinExistence type="predicted"/>
<comment type="caution">
    <text evidence="2">The sequence shown here is derived from an EMBL/GenBank/DDBJ whole genome shotgun (WGS) entry which is preliminary data.</text>
</comment>
<evidence type="ECO:0000259" key="1">
    <source>
        <dbReference type="Pfam" id="PF01261"/>
    </source>
</evidence>
<keyword evidence="2" id="KW-0413">Isomerase</keyword>
<sequence>MAVKVAGSSLSFSKQPLDVALRELANLGFSFIDIGAMEGWAHINPSEVASQPQKFVEKLRTLCEQYRLKPVAFNAGLGTDDFSEQQRRLSALCFVARELSVPVITLGTAPRNTPLEREVHRFRQLVAVARKFGVTIAFEPHFFQVAENPKVALALVEQVDGLKITLDPSHFTVQGLRLDDYRFLLPHIAHVHFRDAGTKGWDEIQVPMGKGQVDFGAIVKALKELGYEGAISCEYIDTIGNLDIRENLIALKSLLSSLIASNGSARYHYGGETVERRRTKMRKIPVALQLYSVREDCAKDLVGTLKAVAEMGYEGVEFAGYHGRSAQELRKMLDDLGLKVAGTHTGIDTLRGDELKKTIEFNQILGNKFLIIPWIGEEWRRTKDDWLRFADFLNELADKVKPEGMFVGYHNHHFEFQQKFDGQNLWDILFSATKPEVVMQLDTGNAMHGGVSADEILEILKRYPGRAKTIHLKEFSSTNPKAVLGEGEVKWKEVLTLCDTVGGTEWLIIEQESYACAPIECVRKCLENLKAIMESM</sequence>
<evidence type="ECO:0000313" key="2">
    <source>
        <dbReference type="EMBL" id="MCS3921108.1"/>
    </source>
</evidence>
<dbReference type="InterPro" id="IPR013022">
    <property type="entry name" value="Xyl_isomerase-like_TIM-brl"/>
</dbReference>
<gene>
    <name evidence="2" type="ORF">M2350_003549</name>
</gene>
<feature type="domain" description="Xylose isomerase-like TIM barrel" evidence="1">
    <location>
        <begin position="21"/>
        <end position="252"/>
    </location>
</feature>
<name>A0ABT2ET10_9BACT</name>
<dbReference type="Pfam" id="PF01261">
    <property type="entry name" value="AP_endonuc_2"/>
    <property type="match status" value="2"/>
</dbReference>
<evidence type="ECO:0000313" key="3">
    <source>
        <dbReference type="Proteomes" id="UP001204798"/>
    </source>
</evidence>
<dbReference type="SUPFAM" id="SSF51658">
    <property type="entry name" value="Xylose isomerase-like"/>
    <property type="match status" value="2"/>
</dbReference>
<dbReference type="RefSeq" id="WP_259101934.1">
    <property type="nucleotide sequence ID" value="NZ_CP130454.1"/>
</dbReference>
<reference evidence="2 3" key="1">
    <citation type="submission" date="2022-08" db="EMBL/GenBank/DDBJ databases">
        <title>Bacterial and archaeal communities from various locations to study Microbial Dark Matter (Phase II).</title>
        <authorList>
            <person name="Stepanauskas R."/>
        </authorList>
    </citation>
    <scope>NUCLEOTIDE SEQUENCE [LARGE SCALE GENOMIC DNA]</scope>
    <source>
        <strain evidence="2 3">PD1</strain>
    </source>
</reference>
<dbReference type="PANTHER" id="PTHR12110">
    <property type="entry name" value="HYDROXYPYRUVATE ISOMERASE"/>
    <property type="match status" value="1"/>
</dbReference>
<dbReference type="InterPro" id="IPR050312">
    <property type="entry name" value="IolE/XylAMocC-like"/>
</dbReference>
<accession>A0ABT2ET10</accession>